<dbReference type="PANTHER" id="PTHR34009">
    <property type="entry name" value="PROTEIN STAR"/>
    <property type="match status" value="1"/>
</dbReference>
<dbReference type="SUPFAM" id="SSF53335">
    <property type="entry name" value="S-adenosyl-L-methionine-dependent methyltransferases"/>
    <property type="match status" value="1"/>
</dbReference>
<feature type="domain" description="Methyltransferase FkbM" evidence="1">
    <location>
        <begin position="75"/>
        <end position="237"/>
    </location>
</feature>
<protein>
    <recommendedName>
        <fullName evidence="1">Methyltransferase FkbM domain-containing protein</fullName>
    </recommendedName>
</protein>
<proteinExistence type="predicted"/>
<dbReference type="GO" id="GO:0006888">
    <property type="term" value="P:endoplasmic reticulum to Golgi vesicle-mediated transport"/>
    <property type="evidence" value="ECO:0007669"/>
    <property type="project" value="TreeGrafter"/>
</dbReference>
<dbReference type="PANTHER" id="PTHR34009:SF2">
    <property type="entry name" value="PROTEIN STAR"/>
    <property type="match status" value="1"/>
</dbReference>
<reference evidence="2 3" key="1">
    <citation type="submission" date="2017-03" db="EMBL/GenBank/DDBJ databases">
        <authorList>
            <person name="Afonso C.L."/>
            <person name="Miller P.J."/>
            <person name="Scott M.A."/>
            <person name="Spackman E."/>
            <person name="Goraichik I."/>
            <person name="Dimitrov K.M."/>
            <person name="Suarez D.L."/>
            <person name="Swayne D.E."/>
        </authorList>
    </citation>
    <scope>NUCLEOTIDE SEQUENCE [LARGE SCALE GENOMIC DNA]</scope>
    <source>
        <strain evidence="2 3">CECT 8397</strain>
    </source>
</reference>
<evidence type="ECO:0000313" key="2">
    <source>
        <dbReference type="EMBL" id="SLN32222.1"/>
    </source>
</evidence>
<dbReference type="Pfam" id="PF05050">
    <property type="entry name" value="Methyltransf_21"/>
    <property type="match status" value="1"/>
</dbReference>
<dbReference type="GO" id="GO:0005886">
    <property type="term" value="C:plasma membrane"/>
    <property type="evidence" value="ECO:0007669"/>
    <property type="project" value="TreeGrafter"/>
</dbReference>
<evidence type="ECO:0000259" key="1">
    <source>
        <dbReference type="Pfam" id="PF05050"/>
    </source>
</evidence>
<dbReference type="GO" id="GO:0005737">
    <property type="term" value="C:cytoplasm"/>
    <property type="evidence" value="ECO:0007669"/>
    <property type="project" value="GOC"/>
</dbReference>
<dbReference type="GO" id="GO:0016197">
    <property type="term" value="P:endosomal transport"/>
    <property type="evidence" value="ECO:0007669"/>
    <property type="project" value="TreeGrafter"/>
</dbReference>
<gene>
    <name evidence="2" type="ORF">PSJ8397_01510</name>
</gene>
<dbReference type="AlphaFoldDB" id="A0A1Y5S4W8"/>
<dbReference type="Gene3D" id="3.40.50.150">
    <property type="entry name" value="Vaccinia Virus protein VP39"/>
    <property type="match status" value="1"/>
</dbReference>
<dbReference type="EMBL" id="FWFT01000002">
    <property type="protein sequence ID" value="SLN32222.1"/>
    <property type="molecule type" value="Genomic_DNA"/>
</dbReference>
<dbReference type="NCBIfam" id="TIGR01444">
    <property type="entry name" value="fkbM_fam"/>
    <property type="match status" value="1"/>
</dbReference>
<dbReference type="InterPro" id="IPR053202">
    <property type="entry name" value="EGF_Rcpt_Signaling_Reg"/>
</dbReference>
<dbReference type="InterPro" id="IPR006342">
    <property type="entry name" value="FkbM_mtfrase"/>
</dbReference>
<dbReference type="InterPro" id="IPR029063">
    <property type="entry name" value="SAM-dependent_MTases_sf"/>
</dbReference>
<dbReference type="RefSeq" id="WP_085863944.1">
    <property type="nucleotide sequence ID" value="NZ_FWFT01000002.1"/>
</dbReference>
<organism evidence="2 3">
    <name type="scientific">Pseudooctadecabacter jejudonensis</name>
    <dbReference type="NCBI Taxonomy" id="1391910"/>
    <lineage>
        <taxon>Bacteria</taxon>
        <taxon>Pseudomonadati</taxon>
        <taxon>Pseudomonadota</taxon>
        <taxon>Alphaproteobacteria</taxon>
        <taxon>Rhodobacterales</taxon>
        <taxon>Paracoccaceae</taxon>
        <taxon>Pseudooctadecabacter</taxon>
    </lineage>
</organism>
<accession>A0A1Y5S4W8</accession>
<dbReference type="Proteomes" id="UP000193623">
    <property type="component" value="Unassembled WGS sequence"/>
</dbReference>
<name>A0A1Y5S4W8_9RHOB</name>
<sequence length="253" mass="28115">MKDSLKEARKILQAEARRLGGKLEKETSRKRGPLVRRMHEVRSMLAPGYAYTSQAGQDFVVDRVMKGKREGTFVDVGAYDGVTGSNTFFLETHRGWTGALVEPVPSQRAKADVMRRAPSLGVAVAAEEGEADFIEITEGYTQMSGLAATYDKNLLTTVRKDKRHKETTHKVQTKTLSGILHEAGIVNPDFLSLDIEGGELACLKTFPFADHDIAIWAIENNTGTPEIKKIMDDNGYDLIEFCGPDEMYFKRSP</sequence>
<keyword evidence="3" id="KW-1185">Reference proteome</keyword>
<dbReference type="OrthoDB" id="938855at2"/>
<evidence type="ECO:0000313" key="3">
    <source>
        <dbReference type="Proteomes" id="UP000193623"/>
    </source>
</evidence>